<protein>
    <submittedName>
        <fullName evidence="2">DUF1330 domain-containing protein</fullName>
    </submittedName>
</protein>
<evidence type="ECO:0000313" key="2">
    <source>
        <dbReference type="EMBL" id="QMW22504.1"/>
    </source>
</evidence>
<reference evidence="2 3" key="1">
    <citation type="submission" date="2020-07" db="EMBL/GenBank/DDBJ databases">
        <title>Complete genome sequence for Sandaracinobacter sp. M6.</title>
        <authorList>
            <person name="Tang Y."/>
            <person name="Liu Q."/>
            <person name="Guo Z."/>
            <person name="Lei P."/>
            <person name="Huang B."/>
        </authorList>
    </citation>
    <scope>NUCLEOTIDE SEQUENCE [LARGE SCALE GENOMIC DNA]</scope>
    <source>
        <strain evidence="2 3">M6</strain>
    </source>
</reference>
<accession>A0A7G5IGL2</accession>
<dbReference type="InterPro" id="IPR010753">
    <property type="entry name" value="DUF1330"/>
</dbReference>
<dbReference type="Proteomes" id="UP000515292">
    <property type="component" value="Chromosome"/>
</dbReference>
<keyword evidence="3" id="KW-1185">Reference proteome</keyword>
<dbReference type="RefSeq" id="WP_182295456.1">
    <property type="nucleotide sequence ID" value="NZ_CP059851.1"/>
</dbReference>
<dbReference type="AlphaFoldDB" id="A0A7G5IGL2"/>
<dbReference type="KEGG" id="sand:H3309_14375"/>
<feature type="domain" description="DUF1330" evidence="1">
    <location>
        <begin position="7"/>
        <end position="97"/>
    </location>
</feature>
<organism evidence="2 3">
    <name type="scientific">Sandaracinobacteroides saxicola</name>
    <dbReference type="NCBI Taxonomy" id="2759707"/>
    <lineage>
        <taxon>Bacteria</taxon>
        <taxon>Pseudomonadati</taxon>
        <taxon>Pseudomonadota</taxon>
        <taxon>Alphaproteobacteria</taxon>
        <taxon>Sphingomonadales</taxon>
        <taxon>Sphingosinicellaceae</taxon>
        <taxon>Sandaracinobacteroides</taxon>
    </lineage>
</organism>
<dbReference type="SUPFAM" id="SSF54909">
    <property type="entry name" value="Dimeric alpha+beta barrel"/>
    <property type="match status" value="1"/>
</dbReference>
<name>A0A7G5IGL2_9SPHN</name>
<sequence>MDSDGPHYLLVSAKVSDRAKMGAYAKALADSGLYARHGGFYRFIGQPCADMESWDGSSIVCAEFPSRSAAEAFWHSAEYQNDIKPLRDGAGTFHVALFPAAPTKATVKA</sequence>
<dbReference type="Gene3D" id="3.30.70.100">
    <property type="match status" value="1"/>
</dbReference>
<gene>
    <name evidence="2" type="ORF">H3309_14375</name>
</gene>
<evidence type="ECO:0000313" key="3">
    <source>
        <dbReference type="Proteomes" id="UP000515292"/>
    </source>
</evidence>
<proteinExistence type="predicted"/>
<evidence type="ECO:0000259" key="1">
    <source>
        <dbReference type="Pfam" id="PF07045"/>
    </source>
</evidence>
<dbReference type="EMBL" id="CP059851">
    <property type="protein sequence ID" value="QMW22504.1"/>
    <property type="molecule type" value="Genomic_DNA"/>
</dbReference>
<dbReference type="Pfam" id="PF07045">
    <property type="entry name" value="DUF1330"/>
    <property type="match status" value="1"/>
</dbReference>
<dbReference type="InterPro" id="IPR011008">
    <property type="entry name" value="Dimeric_a/b-barrel"/>
</dbReference>